<evidence type="ECO:0000313" key="2">
    <source>
        <dbReference type="Proteomes" id="UP000789366"/>
    </source>
</evidence>
<dbReference type="Proteomes" id="UP000789366">
    <property type="component" value="Unassembled WGS sequence"/>
</dbReference>
<name>A0ACA9PEJ6_9GLOM</name>
<gene>
    <name evidence="1" type="ORF">SPELUC_LOCUS11144</name>
</gene>
<accession>A0ACA9PEJ6</accession>
<feature type="non-terminal residue" evidence="1">
    <location>
        <position position="1"/>
    </location>
</feature>
<evidence type="ECO:0000313" key="1">
    <source>
        <dbReference type="EMBL" id="CAG8698437.1"/>
    </source>
</evidence>
<comment type="caution">
    <text evidence="1">The sequence shown here is derived from an EMBL/GenBank/DDBJ whole genome shotgun (WGS) entry which is preliminary data.</text>
</comment>
<protein>
    <submittedName>
        <fullName evidence="1">11426_t:CDS:1</fullName>
    </submittedName>
</protein>
<reference evidence="1" key="1">
    <citation type="submission" date="2021-06" db="EMBL/GenBank/DDBJ databases">
        <authorList>
            <person name="Kallberg Y."/>
            <person name="Tangrot J."/>
            <person name="Rosling A."/>
        </authorList>
    </citation>
    <scope>NUCLEOTIDE SEQUENCE</scope>
    <source>
        <strain evidence="1">28 12/20/2015</strain>
    </source>
</reference>
<dbReference type="EMBL" id="CAJVPW010022677">
    <property type="protein sequence ID" value="CAG8698437.1"/>
    <property type="molecule type" value="Genomic_DNA"/>
</dbReference>
<keyword evidence="2" id="KW-1185">Reference proteome</keyword>
<sequence length="199" mass="23381">NKEIVPIKNIPDKKFKEVVLNYSSSENNNKFEQENNLFSIKDTELFDNIELENSDEEKISLSSKNTENEQLAKRTLAIYNYTILKIIKFQYSITNISFYATESKEYSAKLIKPFSKAYLTNKNLNLLNYYTKIYSNNNLNFYAKEQLADNFKSYLVSKRIIKAVALKLCSEYFKFDLTYSDLGAYFLAQLKDKNRQAIY</sequence>
<proteinExistence type="predicted"/>
<organism evidence="1 2">
    <name type="scientific">Cetraspora pellucida</name>
    <dbReference type="NCBI Taxonomy" id="1433469"/>
    <lineage>
        <taxon>Eukaryota</taxon>
        <taxon>Fungi</taxon>
        <taxon>Fungi incertae sedis</taxon>
        <taxon>Mucoromycota</taxon>
        <taxon>Glomeromycotina</taxon>
        <taxon>Glomeromycetes</taxon>
        <taxon>Diversisporales</taxon>
        <taxon>Gigasporaceae</taxon>
        <taxon>Cetraspora</taxon>
    </lineage>
</organism>